<dbReference type="PANTHER" id="PTHR10015">
    <property type="entry name" value="HEAT SHOCK TRANSCRIPTION FACTOR"/>
    <property type="match status" value="1"/>
</dbReference>
<dbReference type="Gene3D" id="1.10.10.10">
    <property type="entry name" value="Winged helix-like DNA-binding domain superfamily/Winged helix DNA-binding domain"/>
    <property type="match status" value="1"/>
</dbReference>
<dbReference type="GO" id="GO:0005634">
    <property type="term" value="C:nucleus"/>
    <property type="evidence" value="ECO:0007669"/>
    <property type="project" value="UniProtKB-SubCell"/>
</dbReference>
<dbReference type="AlphaFoldDB" id="A0A7K4ZQK3"/>
<evidence type="ECO:0000313" key="9">
    <source>
        <dbReference type="Proteomes" id="UP000517892"/>
    </source>
</evidence>
<evidence type="ECO:0000256" key="5">
    <source>
        <dbReference type="RuleBase" id="RU004020"/>
    </source>
</evidence>
<dbReference type="Proteomes" id="UP000517892">
    <property type="component" value="Unassembled WGS sequence"/>
</dbReference>
<dbReference type="PANTHER" id="PTHR10015:SF278">
    <property type="entry name" value="HEAT SHOCK FACTOR PROTEIN 5"/>
    <property type="match status" value="1"/>
</dbReference>
<feature type="region of interest" description="Disordered" evidence="6">
    <location>
        <begin position="125"/>
        <end position="145"/>
    </location>
</feature>
<dbReference type="InterPro" id="IPR000232">
    <property type="entry name" value="HSF_DNA-bd"/>
</dbReference>
<dbReference type="SMART" id="SM00415">
    <property type="entry name" value="HSF"/>
    <property type="match status" value="1"/>
</dbReference>
<feature type="non-terminal residue" evidence="8">
    <location>
        <position position="1"/>
    </location>
</feature>
<evidence type="ECO:0000256" key="4">
    <source>
        <dbReference type="ARBA" id="ARBA00023242"/>
    </source>
</evidence>
<comment type="similarity">
    <text evidence="2 5">Belongs to the HSF family.</text>
</comment>
<proteinExistence type="inferred from homology"/>
<comment type="caution">
    <text evidence="8">The sequence shown here is derived from an EMBL/GenBank/DDBJ whole genome shotgun (WGS) entry which is preliminary data.</text>
</comment>
<evidence type="ECO:0000256" key="1">
    <source>
        <dbReference type="ARBA" id="ARBA00004123"/>
    </source>
</evidence>
<comment type="subcellular location">
    <subcellularLocation>
        <location evidence="1">Nucleus</location>
    </subcellularLocation>
</comment>
<dbReference type="GO" id="GO:0043565">
    <property type="term" value="F:sequence-specific DNA binding"/>
    <property type="evidence" value="ECO:0007669"/>
    <property type="project" value="InterPro"/>
</dbReference>
<accession>A0A7K4ZQK3</accession>
<dbReference type="InterPro" id="IPR036388">
    <property type="entry name" value="WH-like_DNA-bd_sf"/>
</dbReference>
<protein>
    <submittedName>
        <fullName evidence="8">HSF5 protein</fullName>
    </submittedName>
</protein>
<dbReference type="InterPro" id="IPR036390">
    <property type="entry name" value="WH_DNA-bd_sf"/>
</dbReference>
<keyword evidence="4" id="KW-0539">Nucleus</keyword>
<evidence type="ECO:0000256" key="6">
    <source>
        <dbReference type="SAM" id="MobiDB-lite"/>
    </source>
</evidence>
<dbReference type="EMBL" id="VYZI01000146">
    <property type="protein sequence ID" value="NWR73660.1"/>
    <property type="molecule type" value="Genomic_DNA"/>
</dbReference>
<evidence type="ECO:0000256" key="3">
    <source>
        <dbReference type="ARBA" id="ARBA00023125"/>
    </source>
</evidence>
<feature type="non-terminal residue" evidence="8">
    <location>
        <position position="145"/>
    </location>
</feature>
<name>A0A7K4ZQK3_9AVES</name>
<feature type="domain" description="HSF-type DNA-binding" evidence="7">
    <location>
        <begin position="5"/>
        <end position="119"/>
    </location>
</feature>
<reference evidence="8 9" key="1">
    <citation type="submission" date="2019-09" db="EMBL/GenBank/DDBJ databases">
        <title>Bird 10,000 Genomes (B10K) Project - Family phase.</title>
        <authorList>
            <person name="Zhang G."/>
        </authorList>
    </citation>
    <scope>NUCLEOTIDE SEQUENCE [LARGE SCALE GENOMIC DNA]</scope>
    <source>
        <strain evidence="8">B10K-DU-017-25</strain>
        <tissue evidence="8">Mixed tissue sample</tissue>
    </source>
</reference>
<evidence type="ECO:0000313" key="8">
    <source>
        <dbReference type="EMBL" id="NWR73660.1"/>
    </source>
</evidence>
<keyword evidence="3" id="KW-0238">DNA-binding</keyword>
<dbReference type="OrthoDB" id="6418155at2759"/>
<sequence>PGSVNPDAFPAKLWRLVNSPSVTSVRWDARGEGLLILQPRFERELLGAGPPGQGPPAAPGVFRTRSFASFVRQLNLYGFHKVLPAQAGAAPRPAGDLHHFQSPYFRRDRPDLLARLQRLTKAKRAKLAAALEPPDRSQRPLGSSH</sequence>
<dbReference type="GO" id="GO:0003700">
    <property type="term" value="F:DNA-binding transcription factor activity"/>
    <property type="evidence" value="ECO:0007669"/>
    <property type="project" value="InterPro"/>
</dbReference>
<gene>
    <name evidence="8" type="primary">Hsf5</name>
    <name evidence="8" type="ORF">CENUNI_R04135</name>
</gene>
<dbReference type="SUPFAM" id="SSF46785">
    <property type="entry name" value="Winged helix' DNA-binding domain"/>
    <property type="match status" value="1"/>
</dbReference>
<keyword evidence="9" id="KW-1185">Reference proteome</keyword>
<evidence type="ECO:0000259" key="7">
    <source>
        <dbReference type="SMART" id="SM00415"/>
    </source>
</evidence>
<dbReference type="Pfam" id="PF00447">
    <property type="entry name" value="HSF_DNA-bind"/>
    <property type="match status" value="1"/>
</dbReference>
<evidence type="ECO:0000256" key="2">
    <source>
        <dbReference type="ARBA" id="ARBA00006403"/>
    </source>
</evidence>
<organism evidence="8 9">
    <name type="scientific">Centropus unirufus</name>
    <dbReference type="NCBI Taxonomy" id="1118519"/>
    <lineage>
        <taxon>Eukaryota</taxon>
        <taxon>Metazoa</taxon>
        <taxon>Chordata</taxon>
        <taxon>Craniata</taxon>
        <taxon>Vertebrata</taxon>
        <taxon>Euteleostomi</taxon>
        <taxon>Archelosauria</taxon>
        <taxon>Archosauria</taxon>
        <taxon>Dinosauria</taxon>
        <taxon>Saurischia</taxon>
        <taxon>Theropoda</taxon>
        <taxon>Coelurosauria</taxon>
        <taxon>Aves</taxon>
        <taxon>Neognathae</taxon>
        <taxon>Neoaves</taxon>
        <taxon>Otidimorphae</taxon>
        <taxon>Cuculiformes</taxon>
        <taxon>Centropidae</taxon>
        <taxon>Centropus</taxon>
    </lineage>
</organism>